<keyword evidence="4" id="KW-1185">Reference proteome</keyword>
<evidence type="ECO:0000313" key="3">
    <source>
        <dbReference type="EMBL" id="CEH12635.1"/>
    </source>
</evidence>
<proteinExistence type="predicted"/>
<reference evidence="3 4" key="1">
    <citation type="submission" date="2014-09" db="EMBL/GenBank/DDBJ databases">
        <authorList>
            <person name="Magalhaes I.L.F."/>
            <person name="Oliveira U."/>
            <person name="Santos F.R."/>
            <person name="Vidigal T.H.D.A."/>
            <person name="Brescovit A.D."/>
            <person name="Santos A.J."/>
        </authorList>
    </citation>
    <scope>NUCLEOTIDE SEQUENCE [LARGE SCALE GENOMIC DNA]</scope>
</reference>
<organism evidence="3 4">
    <name type="scientific">Ceraceosorus bombacis</name>
    <dbReference type="NCBI Taxonomy" id="401625"/>
    <lineage>
        <taxon>Eukaryota</taxon>
        <taxon>Fungi</taxon>
        <taxon>Dikarya</taxon>
        <taxon>Basidiomycota</taxon>
        <taxon>Ustilaginomycotina</taxon>
        <taxon>Exobasidiomycetes</taxon>
        <taxon>Ceraceosorales</taxon>
        <taxon>Ceraceosoraceae</taxon>
        <taxon>Ceraceosorus</taxon>
    </lineage>
</organism>
<accession>A0A0P1BBB7</accession>
<feature type="signal peptide" evidence="2">
    <location>
        <begin position="1"/>
        <end position="18"/>
    </location>
</feature>
<dbReference type="Proteomes" id="UP000054845">
    <property type="component" value="Unassembled WGS sequence"/>
</dbReference>
<evidence type="ECO:0000313" key="4">
    <source>
        <dbReference type="Proteomes" id="UP000054845"/>
    </source>
</evidence>
<feature type="compositionally biased region" description="Low complexity" evidence="1">
    <location>
        <begin position="96"/>
        <end position="105"/>
    </location>
</feature>
<feature type="chain" id="PRO_5006059386" evidence="2">
    <location>
        <begin position="19"/>
        <end position="300"/>
    </location>
</feature>
<evidence type="ECO:0000256" key="1">
    <source>
        <dbReference type="SAM" id="MobiDB-lite"/>
    </source>
</evidence>
<protein>
    <submittedName>
        <fullName evidence="3">Uncharacterized protein</fullName>
    </submittedName>
</protein>
<name>A0A0P1BBB7_9BASI</name>
<dbReference type="AlphaFoldDB" id="A0A0P1BBB7"/>
<dbReference type="EMBL" id="CCYA01000181">
    <property type="protein sequence ID" value="CEH12635.1"/>
    <property type="molecule type" value="Genomic_DNA"/>
</dbReference>
<feature type="compositionally biased region" description="Polar residues" evidence="1">
    <location>
        <begin position="55"/>
        <end position="77"/>
    </location>
</feature>
<keyword evidence="2" id="KW-0732">Signal</keyword>
<feature type="region of interest" description="Disordered" evidence="1">
    <location>
        <begin position="45"/>
        <end position="118"/>
    </location>
</feature>
<sequence length="300" mass="32469">MRVARIILLLTNSSVALALVRQVAIIDAAPSTPLLIRRADDSQGSAHFADDEGAGNNSRSSSTGHAQLSGSGASNSVPPDVPRQSAGSAPHGLTTAAAHEAAKAAAKPRGRPRTREPQYYVGPTEAFEIHYGTSALRTLGSIASQEQQSLVLETINDAMRHWQKSFRHVQSYFVDQLAPISNTPDVWEVGGEAKSFRGYCLKSLKKIFIEPKFAEHGLAHLLFPPPRRISQDRAIRVGPSRGSAAEEEPKKVMGIGYGKRVTAIINSLPPSLTIYPIEDMNSALREWGKQHPQVVPSTTR</sequence>
<dbReference type="OrthoDB" id="10426109at2759"/>
<evidence type="ECO:0000256" key="2">
    <source>
        <dbReference type="SAM" id="SignalP"/>
    </source>
</evidence>